<proteinExistence type="predicted"/>
<organism evidence="2 3">
    <name type="scientific">Bacillus methanolicus PB1</name>
    <dbReference type="NCBI Taxonomy" id="997296"/>
    <lineage>
        <taxon>Bacteria</taxon>
        <taxon>Bacillati</taxon>
        <taxon>Bacillota</taxon>
        <taxon>Bacilli</taxon>
        <taxon>Bacillales</taxon>
        <taxon>Bacillaceae</taxon>
        <taxon>Bacillus</taxon>
    </lineage>
</organism>
<dbReference type="Gene3D" id="3.40.50.2000">
    <property type="entry name" value="Glycogen Phosphorylase B"/>
    <property type="match status" value="1"/>
</dbReference>
<dbReference type="RefSeq" id="WP_003350019.1">
    <property type="nucleotide sequence ID" value="NZ_AFEU01000001.1"/>
</dbReference>
<dbReference type="STRING" id="997296.PB1_00340"/>
<dbReference type="Proteomes" id="UP000010523">
    <property type="component" value="Unassembled WGS sequence"/>
</dbReference>
<dbReference type="AlphaFoldDB" id="I3E4C6"/>
<evidence type="ECO:0000256" key="1">
    <source>
        <dbReference type="PROSITE-ProRule" id="PRU00339"/>
    </source>
</evidence>
<keyword evidence="1" id="KW-0802">TPR repeat</keyword>
<dbReference type="Pfam" id="PF13692">
    <property type="entry name" value="Glyco_trans_1_4"/>
    <property type="match status" value="1"/>
</dbReference>
<dbReference type="PANTHER" id="PTHR46656:SF3">
    <property type="entry name" value="PUTATIVE-RELATED"/>
    <property type="match status" value="1"/>
</dbReference>
<keyword evidence="2" id="KW-0808">Transferase</keyword>
<feature type="repeat" description="TPR" evidence="1">
    <location>
        <begin position="133"/>
        <end position="166"/>
    </location>
</feature>
<dbReference type="EMBL" id="AFEU01000001">
    <property type="protein sequence ID" value="EIJ81347.1"/>
    <property type="molecule type" value="Genomic_DNA"/>
</dbReference>
<dbReference type="InterPro" id="IPR011990">
    <property type="entry name" value="TPR-like_helical_dom_sf"/>
</dbReference>
<dbReference type="Gene3D" id="1.25.40.10">
    <property type="entry name" value="Tetratricopeptide repeat domain"/>
    <property type="match status" value="1"/>
</dbReference>
<feature type="repeat" description="TPR" evidence="1">
    <location>
        <begin position="80"/>
        <end position="113"/>
    </location>
</feature>
<dbReference type="SMART" id="SM00028">
    <property type="entry name" value="TPR"/>
    <property type="match status" value="3"/>
</dbReference>
<keyword evidence="3" id="KW-1185">Reference proteome</keyword>
<dbReference type="PATRIC" id="fig|997296.3.peg.105"/>
<reference evidence="2 3" key="1">
    <citation type="journal article" date="2012" name="Appl. Environ. Microbiol.">
        <title>Genome Sequence of Thermotolerant Bacillus methanolicus: Features and Regulation Related to Methylotrophy and Production of L-Lysine and L-Glutamate from Methanol.</title>
        <authorList>
            <person name="Heggeset T.M."/>
            <person name="Krog A."/>
            <person name="Balzer S."/>
            <person name="Wentzel A."/>
            <person name="Ellingsen T.E."/>
            <person name="Brautaset T."/>
        </authorList>
    </citation>
    <scope>NUCLEOTIDE SEQUENCE [LARGE SCALE GENOMIC DNA]</scope>
    <source>
        <strain evidence="2 3">PB1</strain>
    </source>
</reference>
<dbReference type="GO" id="GO:0016740">
    <property type="term" value="F:transferase activity"/>
    <property type="evidence" value="ECO:0007669"/>
    <property type="project" value="UniProtKB-KW"/>
</dbReference>
<dbReference type="Pfam" id="PF13181">
    <property type="entry name" value="TPR_8"/>
    <property type="match status" value="2"/>
</dbReference>
<sequence>MNHKGDLYLRLLFGKQLYHANRCEDAIKLFLTILSDYPDSLETHYNTALVYMKMNDYLNAIKHLLFITNIMDAESESFQADVWSLLGICYSQNQDFQAGLDAFKKAAAINPSFRSREIFYLKKCIQGSTILLPELYHEIGDCYLEMGNDFQAEKAYRKALEFGSDQTAAAEALELVNERINRTKKRIESTNYEILWQSPLFDSSGYAEEQKHFLDGIRPFPLKVKIHPMDRMPSLDLYPSDMKTYLLTLQKQQIQSPLIHYQAAPASFFSFPNAPISIGRTMFETDSLPATWVDILNEMTEVWVPSEFNRETFASAGVKLERMKIIPSPLDENKYDPHKVLPYPLKETASFKFLSVFDWSIRKGWEILLRAYFEEFKEDEDVSLILKVSKINEPNSNPYMKIKELTKKLGLTKLPRVHIIQETLSQEDMTRLYAAVDCFVLPSRGEGWGRPYMEAMAMELPTIGTKWSGQQAFMNEDNSYLINIEGLIPVDANNMPAHFHGHQWAEPSVDHLKSLMRHVYNHPEKAKQKGIKARKDLFPRFSNMTIGQQIYQRMDELVKYYYK</sequence>
<dbReference type="SUPFAM" id="SSF53756">
    <property type="entry name" value="UDP-Glycosyltransferase/glycogen phosphorylase"/>
    <property type="match status" value="1"/>
</dbReference>
<name>I3E4C6_BACMT</name>
<gene>
    <name evidence="2" type="ORF">PB1_00340</name>
</gene>
<comment type="caution">
    <text evidence="2">The sequence shown here is derived from an EMBL/GenBank/DDBJ whole genome shotgun (WGS) entry which is preliminary data.</text>
</comment>
<protein>
    <submittedName>
        <fullName evidence="2">Glycosyl transferase family 2 protein</fullName>
    </submittedName>
</protein>
<dbReference type="SUPFAM" id="SSF48452">
    <property type="entry name" value="TPR-like"/>
    <property type="match status" value="1"/>
</dbReference>
<dbReference type="OrthoDB" id="440232at2"/>
<evidence type="ECO:0000313" key="2">
    <source>
        <dbReference type="EMBL" id="EIJ81347.1"/>
    </source>
</evidence>
<evidence type="ECO:0000313" key="3">
    <source>
        <dbReference type="Proteomes" id="UP000010523"/>
    </source>
</evidence>
<dbReference type="PANTHER" id="PTHR46656">
    <property type="entry name" value="PUTATIVE-RELATED"/>
    <property type="match status" value="1"/>
</dbReference>
<accession>I3E4C6</accession>
<dbReference type="eggNOG" id="COG0438">
    <property type="taxonomic scope" value="Bacteria"/>
</dbReference>
<dbReference type="InterPro" id="IPR019734">
    <property type="entry name" value="TPR_rpt"/>
</dbReference>
<dbReference type="PROSITE" id="PS50005">
    <property type="entry name" value="TPR"/>
    <property type="match status" value="2"/>
</dbReference>